<gene>
    <name evidence="15" type="primary">rnhC</name>
    <name evidence="15" type="ORF">EYH37_00625</name>
</gene>
<dbReference type="GO" id="GO:0004523">
    <property type="term" value="F:RNA-DNA hybrid ribonuclease activity"/>
    <property type="evidence" value="ECO:0007669"/>
    <property type="project" value="UniProtKB-UniRule"/>
</dbReference>
<accession>A0A9D0YP35</accession>
<dbReference type="GO" id="GO:0046872">
    <property type="term" value="F:metal ion binding"/>
    <property type="evidence" value="ECO:0007669"/>
    <property type="project" value="UniProtKB-KW"/>
</dbReference>
<dbReference type="AlphaFoldDB" id="A0A9D0YP35"/>
<comment type="cofactor">
    <cofactor evidence="12">
        <name>Mn(2+)</name>
        <dbReference type="ChEBI" id="CHEBI:29035"/>
    </cofactor>
    <cofactor evidence="12">
        <name>Mg(2+)</name>
        <dbReference type="ChEBI" id="CHEBI:18420"/>
    </cofactor>
    <text evidence="12">Manganese or magnesium. Binds 1 divalent metal ion per monomer in the absence of substrate. May bind a second metal ion after substrate binding.</text>
</comment>
<evidence type="ECO:0000256" key="10">
    <source>
        <dbReference type="ARBA" id="ARBA00022801"/>
    </source>
</evidence>
<evidence type="ECO:0000256" key="5">
    <source>
        <dbReference type="ARBA" id="ARBA00008378"/>
    </source>
</evidence>
<evidence type="ECO:0000256" key="4">
    <source>
        <dbReference type="ARBA" id="ARBA00004496"/>
    </source>
</evidence>
<dbReference type="Pfam" id="PF01351">
    <property type="entry name" value="RNase_HII"/>
    <property type="match status" value="1"/>
</dbReference>
<keyword evidence="9 12" id="KW-0255">Endonuclease</keyword>
<name>A0A9D0YP35_AQUAO</name>
<organism evidence="15 16">
    <name type="scientific">Aquifex aeolicus</name>
    <dbReference type="NCBI Taxonomy" id="63363"/>
    <lineage>
        <taxon>Bacteria</taxon>
        <taxon>Pseudomonadati</taxon>
        <taxon>Aquificota</taxon>
        <taxon>Aquificia</taxon>
        <taxon>Aquificales</taxon>
        <taxon>Aquificaceae</taxon>
        <taxon>Aquifex</taxon>
    </lineage>
</organism>
<dbReference type="GO" id="GO:0005737">
    <property type="term" value="C:cytoplasm"/>
    <property type="evidence" value="ECO:0007669"/>
    <property type="project" value="UniProtKB-SubCell"/>
</dbReference>
<feature type="binding site" evidence="12">
    <location>
        <position position="80"/>
    </location>
    <ligand>
        <name>a divalent metal cation</name>
        <dbReference type="ChEBI" id="CHEBI:60240"/>
    </ligand>
</feature>
<proteinExistence type="inferred from homology"/>
<comment type="catalytic activity">
    <reaction evidence="1 12 13">
        <text>Endonucleolytic cleavage to 5'-phosphomonoester.</text>
        <dbReference type="EC" id="3.1.26.4"/>
    </reaction>
</comment>
<dbReference type="GO" id="GO:0006298">
    <property type="term" value="P:mismatch repair"/>
    <property type="evidence" value="ECO:0007669"/>
    <property type="project" value="TreeGrafter"/>
</dbReference>
<evidence type="ECO:0000256" key="6">
    <source>
        <dbReference type="ARBA" id="ARBA00022490"/>
    </source>
</evidence>
<comment type="function">
    <text evidence="3 13">Endonuclease that specifically degrades the RNA of RNA-DNA hybrids.</text>
</comment>
<feature type="binding site" evidence="12">
    <location>
        <position position="81"/>
    </location>
    <ligand>
        <name>a divalent metal cation</name>
        <dbReference type="ChEBI" id="CHEBI:60240"/>
    </ligand>
</feature>
<evidence type="ECO:0000256" key="1">
    <source>
        <dbReference type="ARBA" id="ARBA00000077"/>
    </source>
</evidence>
<evidence type="ECO:0000313" key="16">
    <source>
        <dbReference type="Proteomes" id="UP000606463"/>
    </source>
</evidence>
<comment type="similarity">
    <text evidence="5">Belongs to the RNase HII family. RnhC subfamily.</text>
</comment>
<feature type="domain" description="RNase H type-2" evidence="14">
    <location>
        <begin position="74"/>
        <end position="273"/>
    </location>
</feature>
<evidence type="ECO:0000256" key="13">
    <source>
        <dbReference type="RuleBase" id="RU003515"/>
    </source>
</evidence>
<evidence type="ECO:0000256" key="3">
    <source>
        <dbReference type="ARBA" id="ARBA00004065"/>
    </source>
</evidence>
<dbReference type="InterPro" id="IPR001352">
    <property type="entry name" value="RNase_HII/HIII"/>
</dbReference>
<comment type="subcellular location">
    <subcellularLocation>
        <location evidence="4">Cytoplasm</location>
    </subcellularLocation>
</comment>
<keyword evidence="8 12" id="KW-0479">Metal-binding</keyword>
<evidence type="ECO:0000256" key="12">
    <source>
        <dbReference type="PROSITE-ProRule" id="PRU01319"/>
    </source>
</evidence>
<dbReference type="InterPro" id="IPR024567">
    <property type="entry name" value="RNase_HII/HIII_dom"/>
</dbReference>
<dbReference type="CDD" id="cd06590">
    <property type="entry name" value="RNase_HII_bacteria_HIII_like"/>
    <property type="match status" value="1"/>
</dbReference>
<evidence type="ECO:0000256" key="2">
    <source>
        <dbReference type="ARBA" id="ARBA00001946"/>
    </source>
</evidence>
<dbReference type="InterPro" id="IPR012337">
    <property type="entry name" value="RNaseH-like_sf"/>
</dbReference>
<evidence type="ECO:0000256" key="11">
    <source>
        <dbReference type="ARBA" id="ARBA00022842"/>
    </source>
</evidence>
<evidence type="ECO:0000256" key="8">
    <source>
        <dbReference type="ARBA" id="ARBA00022723"/>
    </source>
</evidence>
<keyword evidence="10 12" id="KW-0378">Hydrolase</keyword>
<dbReference type="Gene3D" id="3.30.310.10">
    <property type="entry name" value="TATA-Binding Protein"/>
    <property type="match status" value="1"/>
</dbReference>
<comment type="caution">
    <text evidence="15">The sequence shown here is derived from an EMBL/GenBank/DDBJ whole genome shotgun (WGS) entry which is preliminary data.</text>
</comment>
<evidence type="ECO:0000259" key="14">
    <source>
        <dbReference type="PROSITE" id="PS51975"/>
    </source>
</evidence>
<comment type="cofactor">
    <cofactor evidence="2">
        <name>Mg(2+)</name>
        <dbReference type="ChEBI" id="CHEBI:18420"/>
    </cofactor>
</comment>
<dbReference type="InterPro" id="IPR004641">
    <property type="entry name" value="RNase_HIII"/>
</dbReference>
<dbReference type="PROSITE" id="PS51975">
    <property type="entry name" value="RNASE_H_2"/>
    <property type="match status" value="1"/>
</dbReference>
<dbReference type="GO" id="GO:0043137">
    <property type="term" value="P:DNA replication, removal of RNA primer"/>
    <property type="evidence" value="ECO:0007669"/>
    <property type="project" value="TreeGrafter"/>
</dbReference>
<reference evidence="15" key="1">
    <citation type="journal article" date="2020" name="ISME J.">
        <title>Gammaproteobacteria mediating utilization of methyl-, sulfur- and petroleum organic compounds in deep ocean hydrothermal plumes.</title>
        <authorList>
            <person name="Zhou Z."/>
            <person name="Liu Y."/>
            <person name="Pan J."/>
            <person name="Cron B.R."/>
            <person name="Toner B.M."/>
            <person name="Anantharaman K."/>
            <person name="Breier J.A."/>
            <person name="Dick G.J."/>
            <person name="Li M."/>
        </authorList>
    </citation>
    <scope>NUCLEOTIDE SEQUENCE</scope>
    <source>
        <strain evidence="15">SZUA-1501</strain>
    </source>
</reference>
<protein>
    <recommendedName>
        <fullName evidence="13">Ribonuclease</fullName>
        <ecNumber evidence="13">3.1.26.4</ecNumber>
    </recommendedName>
</protein>
<dbReference type="EC" id="3.1.26.4" evidence="13"/>
<dbReference type="GO" id="GO:0003723">
    <property type="term" value="F:RNA binding"/>
    <property type="evidence" value="ECO:0007669"/>
    <property type="project" value="UniProtKB-UniRule"/>
</dbReference>
<dbReference type="SUPFAM" id="SSF53098">
    <property type="entry name" value="Ribonuclease H-like"/>
    <property type="match status" value="1"/>
</dbReference>
<sequence>MNKVLKFPLHLAPKLEEKLRQLGLEREEYPNAVFCFRGKDLQVVFYPTGTFLVQGKGDVKGLIENLVENLSVESDYIGTDEAGKGDLFGPLVVCGFALTPKVAKEVLKLGVRDSKSVPPESLKEIAQKLMELNCHRCVKINPYAYNEIYRKLQNLNKILSLAHAVVIDQLFLEFGLTKAIVDKFMKGSYIDCFLNSSLEVIEETKAESHLAVACASILARYLYLKELERLSKVAGIRLPAGSGNEAKRIFRELRAKFDGQTLKKLAKLHFKVS</sequence>
<keyword evidence="11" id="KW-0460">Magnesium</keyword>
<dbReference type="InterPro" id="IPR012295">
    <property type="entry name" value="TBP_dom_sf"/>
</dbReference>
<feature type="binding site" evidence="12">
    <location>
        <position position="182"/>
    </location>
    <ligand>
        <name>a divalent metal cation</name>
        <dbReference type="ChEBI" id="CHEBI:60240"/>
    </ligand>
</feature>
<evidence type="ECO:0000256" key="9">
    <source>
        <dbReference type="ARBA" id="ARBA00022759"/>
    </source>
</evidence>
<dbReference type="GO" id="GO:0032299">
    <property type="term" value="C:ribonuclease H2 complex"/>
    <property type="evidence" value="ECO:0007669"/>
    <property type="project" value="TreeGrafter"/>
</dbReference>
<evidence type="ECO:0000256" key="7">
    <source>
        <dbReference type="ARBA" id="ARBA00022722"/>
    </source>
</evidence>
<keyword evidence="7 12" id="KW-0540">Nuclease</keyword>
<evidence type="ECO:0000313" key="15">
    <source>
        <dbReference type="EMBL" id="HIP97862.1"/>
    </source>
</evidence>
<dbReference type="InterPro" id="IPR036397">
    <property type="entry name" value="RNaseH_sf"/>
</dbReference>
<dbReference type="PANTHER" id="PTHR10954">
    <property type="entry name" value="RIBONUCLEASE H2 SUBUNIT A"/>
    <property type="match status" value="1"/>
</dbReference>
<keyword evidence="6" id="KW-0963">Cytoplasm</keyword>
<dbReference type="Gene3D" id="3.30.420.10">
    <property type="entry name" value="Ribonuclease H-like superfamily/Ribonuclease H"/>
    <property type="match status" value="1"/>
</dbReference>
<dbReference type="Proteomes" id="UP000606463">
    <property type="component" value="Unassembled WGS sequence"/>
</dbReference>
<dbReference type="NCBIfam" id="TIGR00716">
    <property type="entry name" value="rnhC"/>
    <property type="match status" value="1"/>
</dbReference>
<dbReference type="EMBL" id="DQVE01000006">
    <property type="protein sequence ID" value="HIP97862.1"/>
    <property type="molecule type" value="Genomic_DNA"/>
</dbReference>
<dbReference type="PANTHER" id="PTHR10954:SF23">
    <property type="entry name" value="RIBONUCLEASE"/>
    <property type="match status" value="1"/>
</dbReference>